<dbReference type="NCBIfam" id="TIGR01258">
    <property type="entry name" value="pgm_1"/>
    <property type="match status" value="1"/>
</dbReference>
<gene>
    <name evidence="9" type="ORF">FJAP1339_LOCUS3252</name>
</gene>
<dbReference type="AlphaFoldDB" id="A0A7S2UY13"/>
<feature type="site" description="Transition state stabilizer" evidence="7">
    <location>
        <position position="232"/>
    </location>
</feature>
<evidence type="ECO:0000256" key="2">
    <source>
        <dbReference type="ARBA" id="ARBA00012028"/>
    </source>
</evidence>
<dbReference type="SMART" id="SM00855">
    <property type="entry name" value="PGAM"/>
    <property type="match status" value="1"/>
</dbReference>
<feature type="binding site" evidence="6">
    <location>
        <position position="112"/>
    </location>
    <ligand>
        <name>substrate</name>
    </ligand>
</feature>
<feature type="active site" description="Proton donor/acceptor" evidence="5">
    <location>
        <position position="139"/>
    </location>
</feature>
<keyword evidence="8" id="KW-0732">Signal</keyword>
<evidence type="ECO:0000256" key="8">
    <source>
        <dbReference type="SAM" id="SignalP"/>
    </source>
</evidence>
<name>A0A7S2UY13_9STRA</name>
<evidence type="ECO:0000256" key="4">
    <source>
        <dbReference type="ARBA" id="ARBA00023235"/>
    </source>
</evidence>
<protein>
    <recommendedName>
        <fullName evidence="2">phosphoglycerate mutase (2,3-diphosphoglycerate-dependent)</fullName>
        <ecNumber evidence="2">5.4.2.11</ecNumber>
    </recommendedName>
</protein>
<dbReference type="SUPFAM" id="SSF53254">
    <property type="entry name" value="Phosphoglycerate mutase-like"/>
    <property type="match status" value="1"/>
</dbReference>
<evidence type="ECO:0000256" key="1">
    <source>
        <dbReference type="ARBA" id="ARBA00006717"/>
    </source>
</evidence>
<evidence type="ECO:0000256" key="7">
    <source>
        <dbReference type="PIRSR" id="PIRSR613078-3"/>
    </source>
</evidence>
<dbReference type="Pfam" id="PF00300">
    <property type="entry name" value="His_Phos_1"/>
    <property type="match status" value="1"/>
</dbReference>
<accession>A0A7S2UY13</accession>
<dbReference type="EC" id="5.4.2.11" evidence="2"/>
<dbReference type="EMBL" id="HBHR01006632">
    <property type="protein sequence ID" value="CAD9860731.1"/>
    <property type="molecule type" value="Transcribed_RNA"/>
</dbReference>
<keyword evidence="4" id="KW-0413">Isomerase</keyword>
<dbReference type="InterPro" id="IPR029033">
    <property type="entry name" value="His_PPase_superfam"/>
</dbReference>
<evidence type="ECO:0000256" key="3">
    <source>
        <dbReference type="ARBA" id="ARBA00023152"/>
    </source>
</evidence>
<comment type="similarity">
    <text evidence="1">Belongs to the phosphoglycerate mutase family. BPG-dependent PGAM subfamily.</text>
</comment>
<reference evidence="9" key="1">
    <citation type="submission" date="2021-01" db="EMBL/GenBank/DDBJ databases">
        <authorList>
            <person name="Corre E."/>
            <person name="Pelletier E."/>
            <person name="Niang G."/>
            <person name="Scheremetjew M."/>
            <person name="Finn R."/>
            <person name="Kale V."/>
            <person name="Holt S."/>
            <person name="Cochrane G."/>
            <person name="Meng A."/>
            <person name="Brown T."/>
            <person name="Cohen L."/>
        </authorList>
    </citation>
    <scope>NUCLEOTIDE SEQUENCE</scope>
    <source>
        <strain evidence="9">CCMP1661</strain>
    </source>
</reference>
<feature type="chain" id="PRO_5030844671" description="phosphoglycerate mutase (2,3-diphosphoglycerate-dependent)" evidence="8">
    <location>
        <begin position="22"/>
        <end position="409"/>
    </location>
</feature>
<dbReference type="PANTHER" id="PTHR11931">
    <property type="entry name" value="PHOSPHOGLYCERATE MUTASE"/>
    <property type="match status" value="1"/>
</dbReference>
<evidence type="ECO:0000313" key="9">
    <source>
        <dbReference type="EMBL" id="CAD9860731.1"/>
    </source>
</evidence>
<feature type="binding site" evidence="6">
    <location>
        <position position="150"/>
    </location>
    <ligand>
        <name>substrate</name>
    </ligand>
</feature>
<feature type="binding site" evidence="6">
    <location>
        <begin position="73"/>
        <end position="74"/>
    </location>
    <ligand>
        <name>substrate</name>
    </ligand>
</feature>
<dbReference type="GO" id="GO:0006096">
    <property type="term" value="P:glycolytic process"/>
    <property type="evidence" value="ECO:0007669"/>
    <property type="project" value="UniProtKB-KW"/>
</dbReference>
<organism evidence="9">
    <name type="scientific">Fibrocapsa japonica</name>
    <dbReference type="NCBI Taxonomy" id="94617"/>
    <lineage>
        <taxon>Eukaryota</taxon>
        <taxon>Sar</taxon>
        <taxon>Stramenopiles</taxon>
        <taxon>Ochrophyta</taxon>
        <taxon>Raphidophyceae</taxon>
        <taxon>Chattonellales</taxon>
        <taxon>Chattonellaceae</taxon>
        <taxon>Fibrocapsa</taxon>
    </lineage>
</organism>
<dbReference type="InterPro" id="IPR005952">
    <property type="entry name" value="Phosphogly_mut1"/>
</dbReference>
<feature type="binding site" evidence="6">
    <location>
        <begin position="60"/>
        <end position="67"/>
    </location>
    <ligand>
        <name>substrate</name>
    </ligand>
</feature>
<dbReference type="CDD" id="cd07067">
    <property type="entry name" value="HP_PGM_like"/>
    <property type="match status" value="1"/>
</dbReference>
<dbReference type="InterPro" id="IPR013078">
    <property type="entry name" value="His_Pase_superF_clade-1"/>
</dbReference>
<feature type="binding site" evidence="6">
    <location>
        <begin position="139"/>
        <end position="142"/>
    </location>
    <ligand>
        <name>substrate</name>
    </ligand>
</feature>
<sequence>MAVSKGLTLLYIFLLINCFKSFKYSWPKCKSRNYSASNLNMQVFDHFEKNKVLSQVVFVRHGESSFNKQNIFTGWCDVVLTAKGEEEAFEAGRLLASRGLHFDACHTSVLRRAATSAHRILDGCDQAFVPVKSSWMLNERHYGALQGKNKAKLEAELGQIVVEWRRSSMVRPPVMTKTHPHYPLIARDRRYRNIKVPLSESLSDTAERVWEYWQREVVPGMMEGQNILVVAHANTLRALCQRLDGLTDAQVRELYIPTGKPFLYEFAQGPSGRPGDLVTVGPRDSKSGFKGYFIQDDQDTCRQAYEMRRLLCEAKFAEDPENVPEECINPVPYYCEVDYEMAERRRLYEDSGIDHSPVHFQEDDGSEYEAYAEDTVEEVELRMKDEVFRESQKMTRQEAFKMRMQNLRK</sequence>
<feature type="active site" description="Tele-phosphohistidine intermediate" evidence="5">
    <location>
        <position position="61"/>
    </location>
</feature>
<dbReference type="GO" id="GO:0004619">
    <property type="term" value="F:phosphoglycerate mutase activity"/>
    <property type="evidence" value="ECO:0007669"/>
    <property type="project" value="UniProtKB-EC"/>
</dbReference>
<evidence type="ECO:0000256" key="6">
    <source>
        <dbReference type="PIRSR" id="PIRSR613078-2"/>
    </source>
</evidence>
<dbReference type="Gene3D" id="3.40.50.1240">
    <property type="entry name" value="Phosphoglycerate mutase-like"/>
    <property type="match status" value="1"/>
</dbReference>
<feature type="signal peptide" evidence="8">
    <location>
        <begin position="1"/>
        <end position="21"/>
    </location>
</feature>
<proteinExistence type="inferred from homology"/>
<evidence type="ECO:0000256" key="5">
    <source>
        <dbReference type="PIRSR" id="PIRSR613078-1"/>
    </source>
</evidence>
<keyword evidence="3" id="KW-0324">Glycolysis</keyword>
<dbReference type="HAMAP" id="MF_01039">
    <property type="entry name" value="PGAM_GpmA"/>
    <property type="match status" value="1"/>
</dbReference>
<feature type="binding site" evidence="6">
    <location>
        <begin position="165"/>
        <end position="166"/>
    </location>
    <ligand>
        <name>substrate</name>
    </ligand>
</feature>